<dbReference type="PANTHER" id="PTHR35272:SF3">
    <property type="entry name" value="THIOL:DISULFIDE INTERCHANGE PROTEIN DSBC"/>
    <property type="match status" value="1"/>
</dbReference>
<dbReference type="Gene3D" id="3.40.30.10">
    <property type="entry name" value="Glutaredoxin"/>
    <property type="match status" value="1"/>
</dbReference>
<keyword evidence="3 7" id="KW-0732">Signal</keyword>
<dbReference type="PANTHER" id="PTHR35272">
    <property type="entry name" value="THIOL:DISULFIDE INTERCHANGE PROTEIN DSBC-RELATED"/>
    <property type="match status" value="1"/>
</dbReference>
<organism evidence="10 11">
    <name type="scientific">Massilia terrae</name>
    <dbReference type="NCBI Taxonomy" id="1811224"/>
    <lineage>
        <taxon>Bacteria</taxon>
        <taxon>Pseudomonadati</taxon>
        <taxon>Pseudomonadota</taxon>
        <taxon>Betaproteobacteria</taxon>
        <taxon>Burkholderiales</taxon>
        <taxon>Oxalobacteraceae</taxon>
        <taxon>Telluria group</taxon>
        <taxon>Massilia</taxon>
    </lineage>
</organism>
<proteinExistence type="inferred from homology"/>
<dbReference type="Proteomes" id="UP001204621">
    <property type="component" value="Unassembled WGS sequence"/>
</dbReference>
<gene>
    <name evidence="10" type="ORF">NX778_19675</name>
</gene>
<dbReference type="RefSeq" id="WP_258813493.1">
    <property type="nucleotide sequence ID" value="NZ_JANUGU010000008.1"/>
</dbReference>
<dbReference type="InterPro" id="IPR012336">
    <property type="entry name" value="Thioredoxin-like_fold"/>
</dbReference>
<dbReference type="InterPro" id="IPR018950">
    <property type="entry name" value="DiS-bond_isomerase_DsbC/G_N"/>
</dbReference>
<keyword evidence="4 7" id="KW-0574">Periplasm</keyword>
<comment type="similarity">
    <text evidence="2 7">Belongs to the thioredoxin family. DsbC subfamily.</text>
</comment>
<evidence type="ECO:0000313" key="10">
    <source>
        <dbReference type="EMBL" id="MCS0660298.1"/>
    </source>
</evidence>
<dbReference type="InterPro" id="IPR051470">
    <property type="entry name" value="Thiol:disulfide_interchange"/>
</dbReference>
<name>A0ABT2D245_9BURK</name>
<sequence length="241" mass="26546">MEWKKAALVLAAALASAQLQAETPDEARIKQVVEPRMGKNVKVDAVTKTPYGGLYEVRTGGDIFYTDETARYMFVGKVVDLTTLKDLTRERMDTLAGIPSFNDLPLNLAIKTVKGNGSRVMAVFEDPNCPYCKKLHATMKNVDNVTVYTFLLNILSDDSTVKGRDIWCAADRSKAWEQWMDEGKAAPAANCATPNDQVIALARKLHVMGTPTVYFYDGTRTITGFDVATLNARLDASKPKS</sequence>
<comment type="subcellular location">
    <subcellularLocation>
        <location evidence="1 7">Periplasm</location>
    </subcellularLocation>
</comment>
<evidence type="ECO:0000313" key="11">
    <source>
        <dbReference type="Proteomes" id="UP001204621"/>
    </source>
</evidence>
<dbReference type="PROSITE" id="PS00194">
    <property type="entry name" value="THIOREDOXIN_1"/>
    <property type="match status" value="1"/>
</dbReference>
<feature type="domain" description="Disulphide bond isomerase DsbC/G N-terminal" evidence="8">
    <location>
        <begin position="21"/>
        <end position="88"/>
    </location>
</feature>
<comment type="function">
    <text evidence="7">Required for disulfide bond formation in some periplasmic proteins. Acts by transferring its disulfide bond to other proteins and is reduced in the process.</text>
</comment>
<feature type="signal peptide" evidence="7">
    <location>
        <begin position="1"/>
        <end position="21"/>
    </location>
</feature>
<dbReference type="Pfam" id="PF13098">
    <property type="entry name" value="Thioredoxin_2"/>
    <property type="match status" value="1"/>
</dbReference>
<evidence type="ECO:0000256" key="6">
    <source>
        <dbReference type="ARBA" id="ARBA00023284"/>
    </source>
</evidence>
<dbReference type="Pfam" id="PF10411">
    <property type="entry name" value="DsbC_N"/>
    <property type="match status" value="1"/>
</dbReference>
<comment type="caution">
    <text evidence="10">The sequence shown here is derived from an EMBL/GenBank/DDBJ whole genome shotgun (WGS) entry which is preliminary data.</text>
</comment>
<evidence type="ECO:0000259" key="9">
    <source>
        <dbReference type="Pfam" id="PF13098"/>
    </source>
</evidence>
<dbReference type="InterPro" id="IPR033954">
    <property type="entry name" value="DiS-bond_Isoase_DsbC/G"/>
</dbReference>
<keyword evidence="11" id="KW-1185">Reference proteome</keyword>
<dbReference type="InterPro" id="IPR036249">
    <property type="entry name" value="Thioredoxin-like_sf"/>
</dbReference>
<keyword evidence="5" id="KW-1015">Disulfide bond</keyword>
<accession>A0ABT2D245</accession>
<keyword evidence="6 7" id="KW-0676">Redox-active center</keyword>
<dbReference type="SUPFAM" id="SSF54423">
    <property type="entry name" value="DsbC/DsbG N-terminal domain-like"/>
    <property type="match status" value="1"/>
</dbReference>
<evidence type="ECO:0000256" key="7">
    <source>
        <dbReference type="RuleBase" id="RU364038"/>
    </source>
</evidence>
<dbReference type="EMBL" id="JANUGU010000008">
    <property type="protein sequence ID" value="MCS0660298.1"/>
    <property type="molecule type" value="Genomic_DNA"/>
</dbReference>
<evidence type="ECO:0000256" key="5">
    <source>
        <dbReference type="ARBA" id="ARBA00023157"/>
    </source>
</evidence>
<feature type="domain" description="Thioredoxin-like fold" evidence="9">
    <location>
        <begin position="113"/>
        <end position="222"/>
    </location>
</feature>
<feature type="chain" id="PRO_5045011823" description="Thiol:disulfide interchange protein" evidence="7">
    <location>
        <begin position="22"/>
        <end position="241"/>
    </location>
</feature>
<dbReference type="Gene3D" id="3.10.450.70">
    <property type="entry name" value="Disulphide bond isomerase, DsbC/G, N-terminal"/>
    <property type="match status" value="1"/>
</dbReference>
<evidence type="ECO:0000259" key="8">
    <source>
        <dbReference type="Pfam" id="PF10411"/>
    </source>
</evidence>
<evidence type="ECO:0000256" key="4">
    <source>
        <dbReference type="ARBA" id="ARBA00022764"/>
    </source>
</evidence>
<dbReference type="InterPro" id="IPR017937">
    <property type="entry name" value="Thioredoxin_CS"/>
</dbReference>
<evidence type="ECO:0000256" key="1">
    <source>
        <dbReference type="ARBA" id="ARBA00004418"/>
    </source>
</evidence>
<dbReference type="CDD" id="cd03020">
    <property type="entry name" value="DsbA_DsbC_DsbG"/>
    <property type="match status" value="1"/>
</dbReference>
<dbReference type="SUPFAM" id="SSF52833">
    <property type="entry name" value="Thioredoxin-like"/>
    <property type="match status" value="1"/>
</dbReference>
<evidence type="ECO:0000256" key="2">
    <source>
        <dbReference type="ARBA" id="ARBA00009813"/>
    </source>
</evidence>
<dbReference type="InterPro" id="IPR009094">
    <property type="entry name" value="DiS-bond_isomerase_DsbC/G_N_sf"/>
</dbReference>
<reference evidence="10 11" key="1">
    <citation type="submission" date="2022-08" db="EMBL/GenBank/DDBJ databases">
        <title>Reclassification of Massilia species as members of the genera Telluria, Duganella, Pseudoduganella, Mokoshia gen. nov. and Zemynaea gen. nov. using orthogonal and non-orthogonal genome-based approaches.</title>
        <authorList>
            <person name="Bowman J.P."/>
        </authorList>
    </citation>
    <scope>NUCLEOTIDE SEQUENCE [LARGE SCALE GENOMIC DNA]</scope>
    <source>
        <strain evidence="10 11">JCM 31606</strain>
    </source>
</reference>
<evidence type="ECO:0000256" key="3">
    <source>
        <dbReference type="ARBA" id="ARBA00022729"/>
    </source>
</evidence>
<protein>
    <recommendedName>
        <fullName evidence="7">Thiol:disulfide interchange protein</fullName>
    </recommendedName>
</protein>